<evidence type="ECO:0000313" key="4">
    <source>
        <dbReference type="Proteomes" id="UP000789396"/>
    </source>
</evidence>
<dbReference type="PANTHER" id="PTHR13124">
    <property type="entry name" value="39S RIBOSOMAL PROTEIN L46, MITOCHONDRIAL PRECURSOR-RELATED"/>
    <property type="match status" value="1"/>
</dbReference>
<dbReference type="InterPro" id="IPR040008">
    <property type="entry name" value="Ribosomal_mL46"/>
</dbReference>
<evidence type="ECO:0000259" key="2">
    <source>
        <dbReference type="Pfam" id="PF11788"/>
    </source>
</evidence>
<sequence length="152" mass="17560">AGVVLSRAPIILRDPHPFEREYYLYQQRLEHIHAPPFPVDFYFKKGSIAEKKWREKKEREKANALLAFGSRKPENKASFDKTTSANDAIDSSDVSTEEEEIKIASRITEADLKNDIKSLDRALQRTLYLIVKKPRESHSWQFPQGGVEKTET</sequence>
<dbReference type="Pfam" id="PF11788">
    <property type="entry name" value="MRP-L46"/>
    <property type="match status" value="1"/>
</dbReference>
<protein>
    <submittedName>
        <fullName evidence="3">17410_t:CDS:1</fullName>
    </submittedName>
</protein>
<evidence type="ECO:0000313" key="3">
    <source>
        <dbReference type="EMBL" id="CAG8712263.1"/>
    </source>
</evidence>
<dbReference type="Gene3D" id="3.90.79.10">
    <property type="entry name" value="Nucleoside Triphosphate Pyrophosphohydrolase"/>
    <property type="match status" value="1"/>
</dbReference>
<dbReference type="PANTHER" id="PTHR13124:SF12">
    <property type="entry name" value="LARGE RIBOSOMAL SUBUNIT PROTEIN ML46"/>
    <property type="match status" value="1"/>
</dbReference>
<proteinExistence type="predicted"/>
<reference evidence="3" key="1">
    <citation type="submission" date="2021-06" db="EMBL/GenBank/DDBJ databases">
        <authorList>
            <person name="Kallberg Y."/>
            <person name="Tangrot J."/>
            <person name="Rosling A."/>
        </authorList>
    </citation>
    <scope>NUCLEOTIDE SEQUENCE</scope>
    <source>
        <strain evidence="3">IN212</strain>
    </source>
</reference>
<keyword evidence="4" id="KW-1185">Reference proteome</keyword>
<feature type="region of interest" description="Disordered" evidence="1">
    <location>
        <begin position="74"/>
        <end position="95"/>
    </location>
</feature>
<name>A0A9N9HYV9_9GLOM</name>
<dbReference type="AlphaFoldDB" id="A0A9N9HYV9"/>
<gene>
    <name evidence="3" type="ORF">RFULGI_LOCUS10920</name>
</gene>
<feature type="domain" description="Large ribosomal subunit protein mL46 N-terminal" evidence="2">
    <location>
        <begin position="1"/>
        <end position="111"/>
    </location>
</feature>
<feature type="non-terminal residue" evidence="3">
    <location>
        <position position="152"/>
    </location>
</feature>
<dbReference type="GO" id="GO:0005762">
    <property type="term" value="C:mitochondrial large ribosomal subunit"/>
    <property type="evidence" value="ECO:0007669"/>
    <property type="project" value="TreeGrafter"/>
</dbReference>
<dbReference type="OrthoDB" id="414075at2759"/>
<comment type="caution">
    <text evidence="3">The sequence shown here is derived from an EMBL/GenBank/DDBJ whole genome shotgun (WGS) entry which is preliminary data.</text>
</comment>
<accession>A0A9N9HYV9</accession>
<dbReference type="InterPro" id="IPR021757">
    <property type="entry name" value="Ribosomal_mL46_N"/>
</dbReference>
<evidence type="ECO:0000256" key="1">
    <source>
        <dbReference type="SAM" id="MobiDB-lite"/>
    </source>
</evidence>
<organism evidence="3 4">
    <name type="scientific">Racocetra fulgida</name>
    <dbReference type="NCBI Taxonomy" id="60492"/>
    <lineage>
        <taxon>Eukaryota</taxon>
        <taxon>Fungi</taxon>
        <taxon>Fungi incertae sedis</taxon>
        <taxon>Mucoromycota</taxon>
        <taxon>Glomeromycotina</taxon>
        <taxon>Glomeromycetes</taxon>
        <taxon>Diversisporales</taxon>
        <taxon>Gigasporaceae</taxon>
        <taxon>Racocetra</taxon>
    </lineage>
</organism>
<feature type="non-terminal residue" evidence="3">
    <location>
        <position position="1"/>
    </location>
</feature>
<dbReference type="EMBL" id="CAJVPZ010022589">
    <property type="protein sequence ID" value="CAG8712263.1"/>
    <property type="molecule type" value="Genomic_DNA"/>
</dbReference>
<dbReference type="Proteomes" id="UP000789396">
    <property type="component" value="Unassembled WGS sequence"/>
</dbReference>
<dbReference type="GO" id="GO:0003735">
    <property type="term" value="F:structural constituent of ribosome"/>
    <property type="evidence" value="ECO:0007669"/>
    <property type="project" value="InterPro"/>
</dbReference>